<dbReference type="CDD" id="cd07812">
    <property type="entry name" value="SRPBCC"/>
    <property type="match status" value="1"/>
</dbReference>
<gene>
    <name evidence="1" type="ORF">ABDB84_00510</name>
</gene>
<keyword evidence="2" id="KW-1185">Reference proteome</keyword>
<dbReference type="RefSeq" id="WP_345917707.1">
    <property type="nucleotide sequence ID" value="NZ_JBDIVE010000001.1"/>
</dbReference>
<dbReference type="EMBL" id="JBDIVE010000001">
    <property type="protein sequence ID" value="MEN3066936.1"/>
    <property type="molecule type" value="Genomic_DNA"/>
</dbReference>
<evidence type="ECO:0000313" key="1">
    <source>
        <dbReference type="EMBL" id="MEN3066936.1"/>
    </source>
</evidence>
<proteinExistence type="predicted"/>
<organism evidence="1 2">
    <name type="scientific">Uliginosibacterium sediminicola</name>
    <dbReference type="NCBI Taxonomy" id="2024550"/>
    <lineage>
        <taxon>Bacteria</taxon>
        <taxon>Pseudomonadati</taxon>
        <taxon>Pseudomonadota</taxon>
        <taxon>Betaproteobacteria</taxon>
        <taxon>Rhodocyclales</taxon>
        <taxon>Zoogloeaceae</taxon>
        <taxon>Uliginosibacterium</taxon>
    </lineage>
</organism>
<sequence length="184" mass="20289">MTRRCVAYDQITLPFPPDMVWKALTDFKAYPLWWPSTVTVHVLQATPEVVGSKIELEPRNGKRLSLQVAACVPQLSMHMAYVGGVYLGAGLWQLEAVAKGTQLSYAVDLEIRSRLVALISYVLDIPAVHSRLMRHIFDGLLQHLERQPALPTVHSAPRTSRHLASSPLPRVHAPANAAAGLPMS</sequence>
<dbReference type="InterPro" id="IPR023393">
    <property type="entry name" value="START-like_dom_sf"/>
</dbReference>
<dbReference type="InterPro" id="IPR019587">
    <property type="entry name" value="Polyketide_cyclase/dehydratase"/>
</dbReference>
<comment type="caution">
    <text evidence="1">The sequence shown here is derived from an EMBL/GenBank/DDBJ whole genome shotgun (WGS) entry which is preliminary data.</text>
</comment>
<name>A0ABU9YTA0_9RHOO</name>
<dbReference type="SUPFAM" id="SSF55961">
    <property type="entry name" value="Bet v1-like"/>
    <property type="match status" value="1"/>
</dbReference>
<dbReference type="Gene3D" id="3.30.530.20">
    <property type="match status" value="1"/>
</dbReference>
<protein>
    <submittedName>
        <fullName evidence="1">SRPBCC family protein</fullName>
    </submittedName>
</protein>
<dbReference type="Proteomes" id="UP001410394">
    <property type="component" value="Unassembled WGS sequence"/>
</dbReference>
<dbReference type="Pfam" id="PF10604">
    <property type="entry name" value="Polyketide_cyc2"/>
    <property type="match status" value="1"/>
</dbReference>
<evidence type="ECO:0000313" key="2">
    <source>
        <dbReference type="Proteomes" id="UP001410394"/>
    </source>
</evidence>
<accession>A0ABU9YTA0</accession>
<reference evidence="1 2" key="1">
    <citation type="journal article" date="2018" name="Int. J. Syst. Evol. Microbiol.">
        <title>Uliginosibacterium sediminicola sp. nov., isolated from freshwater sediment.</title>
        <authorList>
            <person name="Hwang W.M."/>
            <person name="Kim S.M."/>
            <person name="Kang K."/>
            <person name="Ahn T.Y."/>
        </authorList>
    </citation>
    <scope>NUCLEOTIDE SEQUENCE [LARGE SCALE GENOMIC DNA]</scope>
    <source>
        <strain evidence="1 2">M1-21</strain>
    </source>
</reference>